<keyword evidence="3" id="KW-1185">Reference proteome</keyword>
<accession>A0ABR1AQF3</accession>
<feature type="region of interest" description="Disordered" evidence="1">
    <location>
        <begin position="214"/>
        <end position="256"/>
    </location>
</feature>
<evidence type="ECO:0000256" key="1">
    <source>
        <dbReference type="SAM" id="MobiDB-lite"/>
    </source>
</evidence>
<reference evidence="2 3" key="1">
    <citation type="submission" date="2023-09" db="EMBL/GenBank/DDBJ databases">
        <title>Genomes of two closely related lineages of the louse Polyplax serrata with different host specificities.</title>
        <authorList>
            <person name="Martinu J."/>
            <person name="Tarabai H."/>
            <person name="Stefka J."/>
            <person name="Hypsa V."/>
        </authorList>
    </citation>
    <scope>NUCLEOTIDE SEQUENCE [LARGE SCALE GENOMIC DNA]</scope>
    <source>
        <strain evidence="2">98ZLc_SE</strain>
    </source>
</reference>
<gene>
    <name evidence="2" type="ORF">RUM44_011356</name>
</gene>
<dbReference type="Proteomes" id="UP001359485">
    <property type="component" value="Unassembled WGS sequence"/>
</dbReference>
<comment type="caution">
    <text evidence="2">The sequence shown here is derived from an EMBL/GenBank/DDBJ whole genome shotgun (WGS) entry which is preliminary data.</text>
</comment>
<protein>
    <submittedName>
        <fullName evidence="2">Uncharacterized protein</fullName>
    </submittedName>
</protein>
<evidence type="ECO:0000313" key="2">
    <source>
        <dbReference type="EMBL" id="KAK6624497.1"/>
    </source>
</evidence>
<evidence type="ECO:0000313" key="3">
    <source>
        <dbReference type="Proteomes" id="UP001359485"/>
    </source>
</evidence>
<organism evidence="2 3">
    <name type="scientific">Polyplax serrata</name>
    <name type="common">Common mouse louse</name>
    <dbReference type="NCBI Taxonomy" id="468196"/>
    <lineage>
        <taxon>Eukaryota</taxon>
        <taxon>Metazoa</taxon>
        <taxon>Ecdysozoa</taxon>
        <taxon>Arthropoda</taxon>
        <taxon>Hexapoda</taxon>
        <taxon>Insecta</taxon>
        <taxon>Pterygota</taxon>
        <taxon>Neoptera</taxon>
        <taxon>Paraneoptera</taxon>
        <taxon>Psocodea</taxon>
        <taxon>Troctomorpha</taxon>
        <taxon>Phthiraptera</taxon>
        <taxon>Anoplura</taxon>
        <taxon>Polyplacidae</taxon>
        <taxon>Polyplax</taxon>
    </lineage>
</organism>
<proteinExistence type="predicted"/>
<sequence length="426" mass="46816">MACGEPSSSVMKQIHMAICQLCGRDMQSSGQKGHAINYQKQVDPPATPIYDIGERPELPPDPVPHPKEFYTINEVPLITHTPVIEYRVTSEVRGKPANQTGVYHIMNHGFMDRADVMEWINKKKRMADQNLSWVGDGTYLETHPEMLHFYGNTTHLFLKNPDKPYGNSPDPPPPYKQIIPDYRYDELEEAERKKRGGHSNSGKVAPTQVCIQFPVVPGKSQTDSPGKDTTTEKSSPQKADESGAKDQSQPGGTVSSPVMKINRLLLFLLASCLPAGCGGCPQPVKMMLCLPCPPPDCAASSSAGAAASTPCNKNKPKDYTYRCESRELRGGNLYQCCQCNKRNGLQHDCPRTPCQGRPACLTKPWPDCWPSGGCHGIDYTREKGVKRIDPCRESRFDKKECKPPGGAKADCGGNMMVVVCPPPSPC</sequence>
<name>A0ABR1AQF3_POLSC</name>
<feature type="compositionally biased region" description="Polar residues" evidence="1">
    <location>
        <begin position="245"/>
        <end position="256"/>
    </location>
</feature>
<dbReference type="EMBL" id="JAWJWF010000046">
    <property type="protein sequence ID" value="KAK6624497.1"/>
    <property type="molecule type" value="Genomic_DNA"/>
</dbReference>